<evidence type="ECO:0000256" key="1">
    <source>
        <dbReference type="SAM" id="MobiDB-lite"/>
    </source>
</evidence>
<dbReference type="SUPFAM" id="SSF47598">
    <property type="entry name" value="Ribbon-helix-helix"/>
    <property type="match status" value="1"/>
</dbReference>
<proteinExistence type="predicted"/>
<gene>
    <name evidence="2" type="ORF">ACFYNQ_40265</name>
</gene>
<feature type="region of interest" description="Disordered" evidence="1">
    <location>
        <begin position="1"/>
        <end position="32"/>
    </location>
</feature>
<protein>
    <submittedName>
        <fullName evidence="2">DUF1778 domain-containing protein</fullName>
    </submittedName>
</protein>
<comment type="caution">
    <text evidence="2">The sequence shown here is derived from an EMBL/GenBank/DDBJ whole genome shotgun (WGS) entry which is preliminary data.</text>
</comment>
<dbReference type="Proteomes" id="UP001601303">
    <property type="component" value="Unassembled WGS sequence"/>
</dbReference>
<dbReference type="Pfam" id="PF21983">
    <property type="entry name" value="NikA-like"/>
    <property type="match status" value="1"/>
</dbReference>
<feature type="compositionally biased region" description="Basic and acidic residues" evidence="1">
    <location>
        <begin position="1"/>
        <end position="17"/>
    </location>
</feature>
<organism evidence="2 3">
    <name type="scientific">Streptomyces hokutonensis</name>
    <dbReference type="NCBI Taxonomy" id="1306990"/>
    <lineage>
        <taxon>Bacteria</taxon>
        <taxon>Bacillati</taxon>
        <taxon>Actinomycetota</taxon>
        <taxon>Actinomycetes</taxon>
        <taxon>Kitasatosporales</taxon>
        <taxon>Streptomycetaceae</taxon>
        <taxon>Streptomyces</taxon>
    </lineage>
</organism>
<reference evidence="2 3" key="1">
    <citation type="submission" date="2024-10" db="EMBL/GenBank/DDBJ databases">
        <title>The Natural Products Discovery Center: Release of the First 8490 Sequenced Strains for Exploring Actinobacteria Biosynthetic Diversity.</title>
        <authorList>
            <person name="Kalkreuter E."/>
            <person name="Kautsar S.A."/>
            <person name="Yang D."/>
            <person name="Bader C.D."/>
            <person name="Teijaro C.N."/>
            <person name="Fluegel L."/>
            <person name="Davis C.M."/>
            <person name="Simpson J.R."/>
            <person name="Lauterbach L."/>
            <person name="Steele A.D."/>
            <person name="Gui C."/>
            <person name="Meng S."/>
            <person name="Li G."/>
            <person name="Viehrig K."/>
            <person name="Ye F."/>
            <person name="Su P."/>
            <person name="Kiefer A.F."/>
            <person name="Nichols A."/>
            <person name="Cepeda A.J."/>
            <person name="Yan W."/>
            <person name="Fan B."/>
            <person name="Jiang Y."/>
            <person name="Adhikari A."/>
            <person name="Zheng C.-J."/>
            <person name="Schuster L."/>
            <person name="Cowan T.M."/>
            <person name="Smanski M.J."/>
            <person name="Chevrette M.G."/>
            <person name="De Carvalho L.P.S."/>
            <person name="Shen B."/>
        </authorList>
    </citation>
    <scope>NUCLEOTIDE SEQUENCE [LARGE SCALE GENOMIC DNA]</scope>
    <source>
        <strain evidence="2 3">NPDC006488</strain>
    </source>
</reference>
<sequence>MSDEQERAAYYEAHKDDEGEWGEPEAPAQPRRRLASMISVRLAPEESQLVRDAAERAGVSVSAFIRSAALAAAAGAGAATLPPASVDSMSQHSFSTGAQMTLLAAPSGADLVALGANGVTGIAR</sequence>
<dbReference type="InterPro" id="IPR010985">
    <property type="entry name" value="Ribbon_hlx_hlx"/>
</dbReference>
<evidence type="ECO:0000313" key="3">
    <source>
        <dbReference type="Proteomes" id="UP001601303"/>
    </source>
</evidence>
<evidence type="ECO:0000313" key="2">
    <source>
        <dbReference type="EMBL" id="MFE9604768.1"/>
    </source>
</evidence>
<accession>A0ABW6MGV7</accession>
<keyword evidence="3" id="KW-1185">Reference proteome</keyword>
<dbReference type="RefSeq" id="WP_388113673.1">
    <property type="nucleotide sequence ID" value="NZ_JBIAHM010000017.1"/>
</dbReference>
<dbReference type="EMBL" id="JBIAHM010000017">
    <property type="protein sequence ID" value="MFE9604768.1"/>
    <property type="molecule type" value="Genomic_DNA"/>
</dbReference>
<dbReference type="Gene3D" id="1.20.5.780">
    <property type="entry name" value="Single helix bin"/>
    <property type="match status" value="1"/>
</dbReference>
<dbReference type="InterPro" id="IPR053842">
    <property type="entry name" value="NikA-like"/>
</dbReference>
<name>A0ABW6MGV7_9ACTN</name>